<evidence type="ECO:0000256" key="1">
    <source>
        <dbReference type="SAM" id="MobiDB-lite"/>
    </source>
</evidence>
<dbReference type="Proteomes" id="UP001153076">
    <property type="component" value="Unassembled WGS sequence"/>
</dbReference>
<feature type="region of interest" description="Disordered" evidence="1">
    <location>
        <begin position="285"/>
        <end position="307"/>
    </location>
</feature>
<keyword evidence="4" id="KW-1185">Reference proteome</keyword>
<dbReference type="OrthoDB" id="6108017at2759"/>
<dbReference type="InterPro" id="IPR002710">
    <property type="entry name" value="Dilute_dom"/>
</dbReference>
<accession>A0A9Q1QQG4</accession>
<proteinExistence type="predicted"/>
<reference evidence="3" key="1">
    <citation type="submission" date="2022-04" db="EMBL/GenBank/DDBJ databases">
        <title>Carnegiea gigantea Genome sequencing and assembly v2.</title>
        <authorList>
            <person name="Copetti D."/>
            <person name="Sanderson M.J."/>
            <person name="Burquez A."/>
            <person name="Wojciechowski M.F."/>
        </authorList>
    </citation>
    <scope>NUCLEOTIDE SEQUENCE</scope>
    <source>
        <strain evidence="3">SGP5-SGP5p</strain>
        <tissue evidence="3">Aerial part</tissue>
    </source>
</reference>
<dbReference type="InterPro" id="IPR052072">
    <property type="entry name" value="Vascular_dev_regulator"/>
</dbReference>
<dbReference type="PANTHER" id="PTHR16027:SF6">
    <property type="entry name" value="DILUTE DOMAIN-CONTAINING PROTEIN"/>
    <property type="match status" value="1"/>
</dbReference>
<evidence type="ECO:0000313" key="3">
    <source>
        <dbReference type="EMBL" id="KAJ8448590.1"/>
    </source>
</evidence>
<evidence type="ECO:0000259" key="2">
    <source>
        <dbReference type="PROSITE" id="PS51126"/>
    </source>
</evidence>
<sequence length="344" mass="38420">METEDHILRQQALLQSSSKKMTLRKELQGGTPKKAFGTESMRKSVMERQRGFRSSPSSANLQLDIVRPVEAKYPALLFKQQLTAYVEKIFAILRDNFKKELTPLLSSCVRAPKTPDGAASEGSDPNNPWQSLIDSLNSFLKTLKENHVPRVLAQKIFTQTFSFINVQLFNSLLLHRECCTLSNAEYVKTGLGNVEEWCGQATEEFAGTSWEELKHIRQAIGFLVMDQKSSITYDDITNNICPVLSVHQLYRICTIYSDDKNNSDEDNTSSVSPDVISNIKALMGGDKENETNDDAANSNFSLDDNSSIPISVDEMSATGDEKDFAGVKAPAELCEHPDFTFLQD</sequence>
<organism evidence="3 4">
    <name type="scientific">Carnegiea gigantea</name>
    <dbReference type="NCBI Taxonomy" id="171969"/>
    <lineage>
        <taxon>Eukaryota</taxon>
        <taxon>Viridiplantae</taxon>
        <taxon>Streptophyta</taxon>
        <taxon>Embryophyta</taxon>
        <taxon>Tracheophyta</taxon>
        <taxon>Spermatophyta</taxon>
        <taxon>Magnoliopsida</taxon>
        <taxon>eudicotyledons</taxon>
        <taxon>Gunneridae</taxon>
        <taxon>Pentapetalae</taxon>
        <taxon>Caryophyllales</taxon>
        <taxon>Cactineae</taxon>
        <taxon>Cactaceae</taxon>
        <taxon>Cactoideae</taxon>
        <taxon>Echinocereeae</taxon>
        <taxon>Carnegiea</taxon>
    </lineage>
</organism>
<name>A0A9Q1QQG4_9CARY</name>
<dbReference type="SMART" id="SM01132">
    <property type="entry name" value="DIL"/>
    <property type="match status" value="1"/>
</dbReference>
<dbReference type="PANTHER" id="PTHR16027">
    <property type="entry name" value="DILUTE DOMAIN-CONTAINING PROTEIN YPR089W"/>
    <property type="match status" value="1"/>
</dbReference>
<dbReference type="AlphaFoldDB" id="A0A9Q1QQG4"/>
<comment type="caution">
    <text evidence="3">The sequence shown here is derived from an EMBL/GenBank/DDBJ whole genome shotgun (WGS) entry which is preliminary data.</text>
</comment>
<gene>
    <name evidence="3" type="ORF">Cgig2_012234</name>
</gene>
<dbReference type="PROSITE" id="PS51126">
    <property type="entry name" value="DILUTE"/>
    <property type="match status" value="1"/>
</dbReference>
<feature type="compositionally biased region" description="Polar residues" evidence="1">
    <location>
        <begin position="294"/>
        <end position="307"/>
    </location>
</feature>
<evidence type="ECO:0000313" key="4">
    <source>
        <dbReference type="Proteomes" id="UP001153076"/>
    </source>
</evidence>
<protein>
    <recommendedName>
        <fullName evidence="2">Dilute domain-containing protein</fullName>
    </recommendedName>
</protein>
<dbReference type="EMBL" id="JAKOGI010000029">
    <property type="protein sequence ID" value="KAJ8448590.1"/>
    <property type="molecule type" value="Genomic_DNA"/>
</dbReference>
<feature type="domain" description="Dilute" evidence="2">
    <location>
        <begin position="59"/>
        <end position="285"/>
    </location>
</feature>
<dbReference type="Pfam" id="PF01843">
    <property type="entry name" value="DIL"/>
    <property type="match status" value="1"/>
</dbReference>